<dbReference type="Gene3D" id="1.10.510.10">
    <property type="entry name" value="Transferase(Phosphotransferase) domain 1"/>
    <property type="match status" value="1"/>
</dbReference>
<dbReference type="Proteomes" id="UP000515159">
    <property type="component" value="Chromosome 1"/>
</dbReference>
<dbReference type="GO" id="GO:0005789">
    <property type="term" value="C:endoplasmic reticulum membrane"/>
    <property type="evidence" value="ECO:0007669"/>
    <property type="project" value="UniProtKB-SubCell"/>
</dbReference>
<sequence>MEKKSFHNKRLQVRRGIPLFLMAIVLINLLLYFYLDLFPWRSSSDPDLCPVGFFKMGSMETCLPWLSCEEMRKEVRRLKLVGEGAVKKVYLGEWKERKVALSQLTSPVLQDDFLHGLEMLKTLQSKHVVTLLGYCMENFTILTEYHPLGSLKDLEEKFNLPRYQSFNTWPNRLRLAIDYVGVVSYLHNSPLGTLVMCDSSDLDKVLSQYLLTLDFRIVANDLDALPLVSREKGQLVKCGHQRLWGEFVAPEQLWPHGDDVEFDDDHMPPYDEKTDIWKIPDVCDYLLGHGEGSDIIRLHLFDIHKECKRRNPAERPSAQTVLNTYKHLLMSLLKDSAAPGARDML</sequence>
<dbReference type="RefSeq" id="XP_033771340.1">
    <property type="nucleotide sequence ID" value="XM_033915449.1"/>
</dbReference>
<keyword evidence="19" id="KW-1185">Reference proteome</keyword>
<evidence type="ECO:0000256" key="12">
    <source>
        <dbReference type="ARBA" id="ARBA00023136"/>
    </source>
</evidence>
<keyword evidence="9" id="KW-0067">ATP-binding</keyword>
<evidence type="ECO:0000256" key="8">
    <source>
        <dbReference type="ARBA" id="ARBA00022824"/>
    </source>
</evidence>
<gene>
    <name evidence="20 21 22 23" type="primary">POMK</name>
</gene>
<reference evidence="20 21" key="1">
    <citation type="submission" date="2025-04" db="UniProtKB">
        <authorList>
            <consortium name="RefSeq"/>
        </authorList>
    </citation>
    <scope>IDENTIFICATION</scope>
</reference>
<evidence type="ECO:0000256" key="11">
    <source>
        <dbReference type="ARBA" id="ARBA00022989"/>
    </source>
</evidence>
<evidence type="ECO:0000256" key="3">
    <source>
        <dbReference type="ARBA" id="ARBA00015906"/>
    </source>
</evidence>
<evidence type="ECO:0000256" key="13">
    <source>
        <dbReference type="ARBA" id="ARBA00025665"/>
    </source>
</evidence>
<evidence type="ECO:0000256" key="9">
    <source>
        <dbReference type="ARBA" id="ARBA00022840"/>
    </source>
</evidence>
<keyword evidence="12 17" id="KW-0472">Membrane</keyword>
<keyword evidence="5 17" id="KW-0812">Transmembrane</keyword>
<evidence type="ECO:0000313" key="19">
    <source>
        <dbReference type="Proteomes" id="UP000515159"/>
    </source>
</evidence>
<dbReference type="PANTHER" id="PTHR22618">
    <property type="entry name" value="PROTEIN O-MANNOSE KINASE"/>
    <property type="match status" value="1"/>
</dbReference>
<feature type="domain" description="Protein kinase" evidence="18">
    <location>
        <begin position="75"/>
        <end position="345"/>
    </location>
</feature>
<dbReference type="KEGG" id="gsh:117346093"/>
<evidence type="ECO:0000256" key="14">
    <source>
        <dbReference type="ARBA" id="ARBA00029343"/>
    </source>
</evidence>
<dbReference type="PROSITE" id="PS50011">
    <property type="entry name" value="PROTEIN_KINASE_DOM"/>
    <property type="match status" value="1"/>
</dbReference>
<dbReference type="InterPro" id="IPR000719">
    <property type="entry name" value="Prot_kinase_dom"/>
</dbReference>
<name>A0A6P8NLA1_GEOSA</name>
<evidence type="ECO:0000256" key="16">
    <source>
        <dbReference type="ARBA" id="ARBA00030430"/>
    </source>
</evidence>
<dbReference type="OrthoDB" id="4062651at2759"/>
<comment type="function">
    <text evidence="13">Protein O-mannose kinase that specifically mediates phosphorylation at the 6-position of an O-mannose of the trisaccharide (N-acetylgalactosamine (GalNAc)-beta-1,3-N-acetylglucosamine (GlcNAc)-beta-1,4-mannose) to generate phosphorylated O-mannosyl trisaccharide (N-acetylgalactosamine-beta-1,3-N-acetylglucosamine-beta-1,4-(phosphate-6-)mannose). Phosphorylated O-mannosyl trisaccharide is a carbohydrate structure present in alpha-dystroglycan (DAG1), which is required for binding laminin G-like domain-containing extracellular proteins with high affinity. Only shows kinase activity when the GalNAc-beta-3-GlcNAc-beta-terminus is linked to the 4-position of O-mannose, suggesting that this disaccharide serves as the substrate recognition motif.</text>
</comment>
<dbReference type="InterPro" id="IPR039318">
    <property type="entry name" value="POMK"/>
</dbReference>
<evidence type="ECO:0000256" key="2">
    <source>
        <dbReference type="ARBA" id="ARBA00011932"/>
    </source>
</evidence>
<evidence type="ECO:0000313" key="22">
    <source>
        <dbReference type="RefSeq" id="XP_033771349.1"/>
    </source>
</evidence>
<dbReference type="EC" id="2.7.1.183" evidence="2"/>
<dbReference type="GeneID" id="117346093"/>
<feature type="transmembrane region" description="Helical" evidence="17">
    <location>
        <begin position="16"/>
        <end position="35"/>
    </location>
</feature>
<dbReference type="GO" id="GO:0004672">
    <property type="term" value="F:protein kinase activity"/>
    <property type="evidence" value="ECO:0007669"/>
    <property type="project" value="InterPro"/>
</dbReference>
<dbReference type="Pfam" id="PF07714">
    <property type="entry name" value="PK_Tyr_Ser-Thr"/>
    <property type="match status" value="1"/>
</dbReference>
<dbReference type="GO" id="GO:0006493">
    <property type="term" value="P:protein O-linked glycosylation"/>
    <property type="evidence" value="ECO:0007669"/>
    <property type="project" value="InterPro"/>
</dbReference>
<evidence type="ECO:0000256" key="10">
    <source>
        <dbReference type="ARBA" id="ARBA00022968"/>
    </source>
</evidence>
<comment type="catalytic activity">
    <reaction evidence="14">
        <text>3-O-[beta-D-GalNAc-(1-&gt;3)-beta-D-GlcNAc-(1-&gt;4)-alpha-D-Man]-L-Thr-[protein] + ATP = 3-O-[beta-D-GalNAc-(1-&gt;3)-beta-D-GlcNAc-(1-&gt;4)-(O-6-P-alpha-D-Man)]-Thr-[protein] + ADP + H(+)</text>
        <dbReference type="Rhea" id="RHEA:52616"/>
        <dbReference type="Rhea" id="RHEA-COMP:13308"/>
        <dbReference type="Rhea" id="RHEA-COMP:13309"/>
        <dbReference type="ChEBI" id="CHEBI:15378"/>
        <dbReference type="ChEBI" id="CHEBI:30616"/>
        <dbReference type="ChEBI" id="CHEBI:136709"/>
        <dbReference type="ChEBI" id="CHEBI:136710"/>
        <dbReference type="ChEBI" id="CHEBI:456216"/>
        <dbReference type="EC" id="2.7.1.183"/>
    </reaction>
</comment>
<evidence type="ECO:0000259" key="18">
    <source>
        <dbReference type="PROSITE" id="PS50011"/>
    </source>
</evidence>
<evidence type="ECO:0000256" key="1">
    <source>
        <dbReference type="ARBA" id="ARBA00004648"/>
    </source>
</evidence>
<dbReference type="SUPFAM" id="SSF56112">
    <property type="entry name" value="Protein kinase-like (PK-like)"/>
    <property type="match status" value="1"/>
</dbReference>
<keyword evidence="7 20" id="KW-0418">Kinase</keyword>
<dbReference type="CTD" id="84197"/>
<evidence type="ECO:0000256" key="17">
    <source>
        <dbReference type="SAM" id="Phobius"/>
    </source>
</evidence>
<proteinExistence type="predicted"/>
<dbReference type="FunFam" id="1.10.510.10:FF:000464">
    <property type="entry name" value="Protein O-mannose kinase"/>
    <property type="match status" value="1"/>
</dbReference>
<dbReference type="RefSeq" id="XP_033771359.1">
    <property type="nucleotide sequence ID" value="XM_033915468.1"/>
</dbReference>
<keyword evidence="4" id="KW-0808">Transferase</keyword>
<evidence type="ECO:0000256" key="4">
    <source>
        <dbReference type="ARBA" id="ARBA00022679"/>
    </source>
</evidence>
<dbReference type="RefSeq" id="XP_033771330.1">
    <property type="nucleotide sequence ID" value="XM_033915439.1"/>
</dbReference>
<dbReference type="InterPro" id="IPR011009">
    <property type="entry name" value="Kinase-like_dom_sf"/>
</dbReference>
<accession>A0A6P8NLA1</accession>
<keyword evidence="11 17" id="KW-1133">Transmembrane helix</keyword>
<dbReference type="AlphaFoldDB" id="A0A6P8NLA1"/>
<keyword evidence="10" id="KW-0735">Signal-anchor</keyword>
<protein>
    <recommendedName>
        <fullName evidence="3">Protein O-mannose kinase</fullName>
        <ecNumber evidence="2">2.7.1.183</ecNumber>
    </recommendedName>
    <alternativeName>
        <fullName evidence="16">Protein kinase-like protein SgK196</fullName>
    </alternativeName>
    <alternativeName>
        <fullName evidence="15">Sugen kinase 196</fullName>
    </alternativeName>
</protein>
<evidence type="ECO:0000256" key="15">
    <source>
        <dbReference type="ARBA" id="ARBA00030304"/>
    </source>
</evidence>
<dbReference type="GO" id="GO:0019200">
    <property type="term" value="F:carbohydrate kinase activity"/>
    <property type="evidence" value="ECO:0007669"/>
    <property type="project" value="InterPro"/>
</dbReference>
<dbReference type="InterPro" id="IPR001245">
    <property type="entry name" value="Ser-Thr/Tyr_kinase_cat_dom"/>
</dbReference>
<evidence type="ECO:0000256" key="6">
    <source>
        <dbReference type="ARBA" id="ARBA00022741"/>
    </source>
</evidence>
<dbReference type="RefSeq" id="XP_033771349.1">
    <property type="nucleotide sequence ID" value="XM_033915458.1"/>
</dbReference>
<keyword evidence="8" id="KW-0256">Endoplasmic reticulum</keyword>
<dbReference type="PANTHER" id="PTHR22618:SF2">
    <property type="entry name" value="PROTEIN O-MANNOSE KINASE"/>
    <property type="match status" value="1"/>
</dbReference>
<evidence type="ECO:0000256" key="5">
    <source>
        <dbReference type="ARBA" id="ARBA00022692"/>
    </source>
</evidence>
<evidence type="ECO:0000313" key="20">
    <source>
        <dbReference type="RefSeq" id="XP_033771330.1"/>
    </source>
</evidence>
<keyword evidence="6" id="KW-0547">Nucleotide-binding</keyword>
<evidence type="ECO:0000313" key="21">
    <source>
        <dbReference type="RefSeq" id="XP_033771340.1"/>
    </source>
</evidence>
<comment type="subcellular location">
    <subcellularLocation>
        <location evidence="1">Endoplasmic reticulum membrane</location>
        <topology evidence="1">Single-pass type II membrane protein</topology>
    </subcellularLocation>
</comment>
<dbReference type="GO" id="GO:0005524">
    <property type="term" value="F:ATP binding"/>
    <property type="evidence" value="ECO:0007669"/>
    <property type="project" value="UniProtKB-KW"/>
</dbReference>
<evidence type="ECO:0000256" key="7">
    <source>
        <dbReference type="ARBA" id="ARBA00022777"/>
    </source>
</evidence>
<organism evidence="19 22">
    <name type="scientific">Geotrypetes seraphini</name>
    <name type="common">Gaboon caecilian</name>
    <name type="synonym">Caecilia seraphini</name>
    <dbReference type="NCBI Taxonomy" id="260995"/>
    <lineage>
        <taxon>Eukaryota</taxon>
        <taxon>Metazoa</taxon>
        <taxon>Chordata</taxon>
        <taxon>Craniata</taxon>
        <taxon>Vertebrata</taxon>
        <taxon>Euteleostomi</taxon>
        <taxon>Amphibia</taxon>
        <taxon>Gymnophiona</taxon>
        <taxon>Geotrypetes</taxon>
    </lineage>
</organism>
<evidence type="ECO:0000313" key="23">
    <source>
        <dbReference type="RefSeq" id="XP_033771359.1"/>
    </source>
</evidence>